<dbReference type="InterPro" id="IPR006311">
    <property type="entry name" value="TAT_signal"/>
</dbReference>
<comment type="similarity">
    <text evidence="1">Belongs to the leucine-binding protein family.</text>
</comment>
<dbReference type="PANTHER" id="PTHR30483">
    <property type="entry name" value="LEUCINE-SPECIFIC-BINDING PROTEIN"/>
    <property type="match status" value="1"/>
</dbReference>
<dbReference type="Pfam" id="PF13458">
    <property type="entry name" value="Peripla_BP_6"/>
    <property type="match status" value="1"/>
</dbReference>
<dbReference type="AlphaFoldDB" id="A0A7X0PCI8"/>
<protein>
    <submittedName>
        <fullName evidence="4">Branched-chain amino acid transport system substrate-binding protein</fullName>
    </submittedName>
</protein>
<dbReference type="InterPro" id="IPR028082">
    <property type="entry name" value="Peripla_BP_I"/>
</dbReference>
<gene>
    <name evidence="4" type="ORF">HNP48_001983</name>
</gene>
<reference evidence="4 5" key="1">
    <citation type="submission" date="2020-08" db="EMBL/GenBank/DDBJ databases">
        <title>Functional genomics of gut bacteria from endangered species of beetles.</title>
        <authorList>
            <person name="Carlos-Shanley C."/>
        </authorList>
    </citation>
    <scope>NUCLEOTIDE SEQUENCE [LARGE SCALE GENOMIC DNA]</scope>
    <source>
        <strain evidence="4 5">S00198</strain>
    </source>
</reference>
<dbReference type="CDD" id="cd06337">
    <property type="entry name" value="PBP1_ABC_ligand_binding-like"/>
    <property type="match status" value="1"/>
</dbReference>
<sequence>MKTNTPESTVATAEVEQSAALPISRRGLIAAAGASSLALGAGPLWAQAAAAALVLRVGFISPRTGPLGALGETDTFILAQVRKALAAGLSIGGVKYAVEILDRDTQSDPARASQLAKALINNDKIDLMLTTTTPETVNPVSDACEAAGVPCLSTVMPWEAWYFGRGAKPGAPSPFKWTYHFSFGGGGFAKSYMSQFSLLPTNKKIGVLYPNDADGNAIRASLAPELTKAGFTVVDAGPYENGTTDYSAQIAKFKAERCEIFNTFPIPPDFATFWRQAAQQGYTRMVKIAQIAKTGLVPSQVEALGPLALNLGAGCFWHKSFPYASALTGLTGVQLADAYEASTGKQWTQMLGSTMSLFDAGTEALKASANPRDKAALARAISTLKATTMQGPVDFAKGPVPNVSVTPVVGAQWVKPAPGSKFKLDIVITENADDRNIPVAAALKSYS</sequence>
<comment type="caution">
    <text evidence="4">The sequence shown here is derived from an EMBL/GenBank/DDBJ whole genome shotgun (WGS) entry which is preliminary data.</text>
</comment>
<dbReference type="Proteomes" id="UP000575083">
    <property type="component" value="Unassembled WGS sequence"/>
</dbReference>
<dbReference type="RefSeq" id="WP_221480160.1">
    <property type="nucleotide sequence ID" value="NZ_JACHLK010000003.1"/>
</dbReference>
<dbReference type="EMBL" id="JACHLK010000003">
    <property type="protein sequence ID" value="MBB6559316.1"/>
    <property type="molecule type" value="Genomic_DNA"/>
</dbReference>
<evidence type="ECO:0000256" key="2">
    <source>
        <dbReference type="ARBA" id="ARBA00022729"/>
    </source>
</evidence>
<keyword evidence="5" id="KW-1185">Reference proteome</keyword>
<evidence type="ECO:0000259" key="3">
    <source>
        <dbReference type="Pfam" id="PF13458"/>
    </source>
</evidence>
<proteinExistence type="inferred from homology"/>
<dbReference type="PANTHER" id="PTHR30483:SF6">
    <property type="entry name" value="PERIPLASMIC BINDING PROTEIN OF ABC TRANSPORTER FOR NATURAL AMINO ACIDS"/>
    <property type="match status" value="1"/>
</dbReference>
<dbReference type="Gene3D" id="3.40.50.2300">
    <property type="match status" value="2"/>
</dbReference>
<evidence type="ECO:0000313" key="5">
    <source>
        <dbReference type="Proteomes" id="UP000575083"/>
    </source>
</evidence>
<dbReference type="InterPro" id="IPR051010">
    <property type="entry name" value="BCAA_transport"/>
</dbReference>
<organism evidence="4 5">
    <name type="scientific">Acidovorax soli</name>
    <dbReference type="NCBI Taxonomy" id="592050"/>
    <lineage>
        <taxon>Bacteria</taxon>
        <taxon>Pseudomonadati</taxon>
        <taxon>Pseudomonadota</taxon>
        <taxon>Betaproteobacteria</taxon>
        <taxon>Burkholderiales</taxon>
        <taxon>Comamonadaceae</taxon>
        <taxon>Acidovorax</taxon>
    </lineage>
</organism>
<accession>A0A7X0PCI8</accession>
<dbReference type="PROSITE" id="PS51318">
    <property type="entry name" value="TAT"/>
    <property type="match status" value="1"/>
</dbReference>
<feature type="domain" description="Leucine-binding protein" evidence="3">
    <location>
        <begin position="55"/>
        <end position="396"/>
    </location>
</feature>
<evidence type="ECO:0000256" key="1">
    <source>
        <dbReference type="ARBA" id="ARBA00010062"/>
    </source>
</evidence>
<keyword evidence="2" id="KW-0732">Signal</keyword>
<evidence type="ECO:0000313" key="4">
    <source>
        <dbReference type="EMBL" id="MBB6559316.1"/>
    </source>
</evidence>
<name>A0A7X0PCI8_9BURK</name>
<dbReference type="SUPFAM" id="SSF53822">
    <property type="entry name" value="Periplasmic binding protein-like I"/>
    <property type="match status" value="1"/>
</dbReference>
<dbReference type="InterPro" id="IPR028081">
    <property type="entry name" value="Leu-bd"/>
</dbReference>